<dbReference type="PANTHER" id="PTHR24347">
    <property type="entry name" value="SERINE/THREONINE-PROTEIN KINASE"/>
    <property type="match status" value="1"/>
</dbReference>
<proteinExistence type="inferred from homology"/>
<feature type="domain" description="Protein kinase" evidence="9">
    <location>
        <begin position="27"/>
        <end position="284"/>
    </location>
</feature>
<reference evidence="10" key="1">
    <citation type="submission" date="2021-06" db="EMBL/GenBank/DDBJ databases">
        <authorList>
            <person name="Kallberg Y."/>
            <person name="Tangrot J."/>
            <person name="Rosling A."/>
        </authorList>
    </citation>
    <scope>NUCLEOTIDE SEQUENCE</scope>
    <source>
        <strain evidence="10">IA702</strain>
    </source>
</reference>
<dbReference type="Pfam" id="PF00069">
    <property type="entry name" value="Pkinase"/>
    <property type="match status" value="1"/>
</dbReference>
<organism evidence="10 11">
    <name type="scientific">Paraglomus occultum</name>
    <dbReference type="NCBI Taxonomy" id="144539"/>
    <lineage>
        <taxon>Eukaryota</taxon>
        <taxon>Fungi</taxon>
        <taxon>Fungi incertae sedis</taxon>
        <taxon>Mucoromycota</taxon>
        <taxon>Glomeromycotina</taxon>
        <taxon>Glomeromycetes</taxon>
        <taxon>Paraglomerales</taxon>
        <taxon>Paraglomeraceae</taxon>
        <taxon>Paraglomus</taxon>
    </lineage>
</organism>
<keyword evidence="1 7" id="KW-0723">Serine/threonine-protein kinase</keyword>
<evidence type="ECO:0000259" key="9">
    <source>
        <dbReference type="PROSITE" id="PS50011"/>
    </source>
</evidence>
<accession>A0A9N8Z9W4</accession>
<evidence type="ECO:0000256" key="8">
    <source>
        <dbReference type="SAM" id="MobiDB-lite"/>
    </source>
</evidence>
<evidence type="ECO:0000313" key="10">
    <source>
        <dbReference type="EMBL" id="CAG8475559.1"/>
    </source>
</evidence>
<evidence type="ECO:0000256" key="5">
    <source>
        <dbReference type="ARBA" id="ARBA00022840"/>
    </source>
</evidence>
<dbReference type="InterPro" id="IPR000719">
    <property type="entry name" value="Prot_kinase_dom"/>
</dbReference>
<dbReference type="GO" id="GO:0004674">
    <property type="term" value="F:protein serine/threonine kinase activity"/>
    <property type="evidence" value="ECO:0007669"/>
    <property type="project" value="UniProtKB-KW"/>
</dbReference>
<dbReference type="AlphaFoldDB" id="A0A9N8Z9W4"/>
<dbReference type="Proteomes" id="UP000789572">
    <property type="component" value="Unassembled WGS sequence"/>
</dbReference>
<evidence type="ECO:0000256" key="2">
    <source>
        <dbReference type="ARBA" id="ARBA00022679"/>
    </source>
</evidence>
<feature type="compositionally biased region" description="Polar residues" evidence="8">
    <location>
        <begin position="328"/>
        <end position="348"/>
    </location>
</feature>
<keyword evidence="5 6" id="KW-0067">ATP-binding</keyword>
<dbReference type="EMBL" id="CAJVPJ010000090">
    <property type="protein sequence ID" value="CAG8475559.1"/>
    <property type="molecule type" value="Genomic_DNA"/>
</dbReference>
<comment type="similarity">
    <text evidence="7">Belongs to the protein kinase superfamily.</text>
</comment>
<evidence type="ECO:0000256" key="3">
    <source>
        <dbReference type="ARBA" id="ARBA00022741"/>
    </source>
</evidence>
<evidence type="ECO:0000256" key="6">
    <source>
        <dbReference type="PROSITE-ProRule" id="PRU10141"/>
    </source>
</evidence>
<dbReference type="GO" id="GO:0005524">
    <property type="term" value="F:ATP binding"/>
    <property type="evidence" value="ECO:0007669"/>
    <property type="project" value="UniProtKB-UniRule"/>
</dbReference>
<dbReference type="PROSITE" id="PS00108">
    <property type="entry name" value="PROTEIN_KINASE_ST"/>
    <property type="match status" value="1"/>
</dbReference>
<dbReference type="PROSITE" id="PS00107">
    <property type="entry name" value="PROTEIN_KINASE_ATP"/>
    <property type="match status" value="1"/>
</dbReference>
<dbReference type="InterPro" id="IPR011009">
    <property type="entry name" value="Kinase-like_dom_sf"/>
</dbReference>
<dbReference type="CDD" id="cd05117">
    <property type="entry name" value="STKc_CAMK"/>
    <property type="match status" value="1"/>
</dbReference>
<evidence type="ECO:0000256" key="7">
    <source>
        <dbReference type="RuleBase" id="RU000304"/>
    </source>
</evidence>
<dbReference type="PROSITE" id="PS50011">
    <property type="entry name" value="PROTEIN_KINASE_DOM"/>
    <property type="match status" value="1"/>
</dbReference>
<evidence type="ECO:0000256" key="1">
    <source>
        <dbReference type="ARBA" id="ARBA00022527"/>
    </source>
</evidence>
<gene>
    <name evidence="10" type="ORF">POCULU_LOCUS1267</name>
</gene>
<feature type="region of interest" description="Disordered" evidence="8">
    <location>
        <begin position="324"/>
        <end position="348"/>
    </location>
</feature>
<dbReference type="InterPro" id="IPR017441">
    <property type="entry name" value="Protein_kinase_ATP_BS"/>
</dbReference>
<dbReference type="Gene3D" id="1.10.510.10">
    <property type="entry name" value="Transferase(Phosphotransferase) domain 1"/>
    <property type="match status" value="1"/>
</dbReference>
<sequence length="435" mass="48633">MHKVLDIFKKQNQRDELYPWALEKYYTVSKKVLGTGSFAVVKLCTDKRTGNQYALKIINKKSIQGRETMLTTELNVLKKVDHPNVVALHDLFETKNAVYIITDLASGGELFTELLLQRSFTEKDAAHLIRQVLEGVAYLHDHEIVHRDLKPENLLFKDKGENPRLMITDFGLSKILRNHNDVLMTACGTPGYVAPEVLRQVGHGKPVDLWSVGVIMYTLLCGYAPFWGENQAALFEAIMLGKYEFEDEYWSNISELAKDLIRQLLTYSPENRITAHQALLHPWFKSAANVDLLHNVRNYVSARTSLKKIMTVVKGVVRLERPVARPQIASQTQNDEKTNGTAENDNGQAKSLEANEEFVQPGVHPLSGNGTITSTISHFFNGSSSSGSGEWSSVHNSDISTTVNYASRQDGIIEAVDSKSGSLVDRSNESFIIAV</sequence>
<dbReference type="FunFam" id="3.30.200.20:FF:000315">
    <property type="entry name" value="Calcium-dependent protein kinase 3"/>
    <property type="match status" value="1"/>
</dbReference>
<dbReference type="InterPro" id="IPR008271">
    <property type="entry name" value="Ser/Thr_kinase_AS"/>
</dbReference>
<dbReference type="FunFam" id="1.10.510.10:FF:000026">
    <property type="entry name" value="Calcium/calmodulin-dependent protein kinase type 1"/>
    <property type="match status" value="1"/>
</dbReference>
<comment type="caution">
    <text evidence="10">The sequence shown here is derived from an EMBL/GenBank/DDBJ whole genome shotgun (WGS) entry which is preliminary data.</text>
</comment>
<dbReference type="SUPFAM" id="SSF56112">
    <property type="entry name" value="Protein kinase-like (PK-like)"/>
    <property type="match status" value="1"/>
</dbReference>
<dbReference type="Gene3D" id="3.30.200.20">
    <property type="entry name" value="Phosphorylase Kinase, domain 1"/>
    <property type="match status" value="1"/>
</dbReference>
<evidence type="ECO:0000256" key="4">
    <source>
        <dbReference type="ARBA" id="ARBA00022777"/>
    </source>
</evidence>
<name>A0A9N8Z9W4_9GLOM</name>
<keyword evidence="11" id="KW-1185">Reference proteome</keyword>
<dbReference type="OrthoDB" id="40902at2759"/>
<keyword evidence="2" id="KW-0808">Transferase</keyword>
<keyword evidence="3 6" id="KW-0547">Nucleotide-binding</keyword>
<protein>
    <submittedName>
        <fullName evidence="10">5172_t:CDS:1</fullName>
    </submittedName>
</protein>
<evidence type="ECO:0000313" key="11">
    <source>
        <dbReference type="Proteomes" id="UP000789572"/>
    </source>
</evidence>
<keyword evidence="4" id="KW-0418">Kinase</keyword>
<feature type="binding site" evidence="6">
    <location>
        <position position="56"/>
    </location>
    <ligand>
        <name>ATP</name>
        <dbReference type="ChEBI" id="CHEBI:30616"/>
    </ligand>
</feature>
<dbReference type="SMART" id="SM00220">
    <property type="entry name" value="S_TKc"/>
    <property type="match status" value="1"/>
</dbReference>